<proteinExistence type="predicted"/>
<reference evidence="2 3" key="1">
    <citation type="journal article" date="2018" name="Gigascience">
        <title>Genomes of trombidid mites reveal novel predicted allergens and laterally-transferred genes associated with secondary metabolism.</title>
        <authorList>
            <person name="Dong X."/>
            <person name="Chaisiri K."/>
            <person name="Xia D."/>
            <person name="Armstrong S.D."/>
            <person name="Fang Y."/>
            <person name="Donnelly M.J."/>
            <person name="Kadowaki T."/>
            <person name="McGarry J.W."/>
            <person name="Darby A.C."/>
            <person name="Makepeace B.L."/>
        </authorList>
    </citation>
    <scope>NUCLEOTIDE SEQUENCE [LARGE SCALE GENOMIC DNA]</scope>
    <source>
        <strain evidence="2">UoL-WK</strain>
    </source>
</reference>
<evidence type="ECO:0000313" key="2">
    <source>
        <dbReference type="EMBL" id="RWS08837.1"/>
    </source>
</evidence>
<keyword evidence="3" id="KW-1185">Reference proteome</keyword>
<sequence>MRYYIQIIFHVIPLCFNLFACHNLDPDTFRNAIELIVSRGFQAEAHNVTTDDGYILTLHRIVNPCHKGRAKPVLLQHGLLGSSVDFIINSPGGDIRCNEICDTILDAKESKGAHNRSSNSTSNWNILHYIQLFGTKRLSKFDYGKVGNLERYGKKTPPIYPLENIDSTNIALLYGRNDWISDSFDVNYLRKSLKGKQKTVSLRVLFEAKAKTKRRMKNAPTLISIVLIVS</sequence>
<dbReference type="SUPFAM" id="SSF53474">
    <property type="entry name" value="alpha/beta-Hydrolases"/>
    <property type="match status" value="2"/>
</dbReference>
<organism evidence="2 3">
    <name type="scientific">Dinothrombium tinctorium</name>
    <dbReference type="NCBI Taxonomy" id="1965070"/>
    <lineage>
        <taxon>Eukaryota</taxon>
        <taxon>Metazoa</taxon>
        <taxon>Ecdysozoa</taxon>
        <taxon>Arthropoda</taxon>
        <taxon>Chelicerata</taxon>
        <taxon>Arachnida</taxon>
        <taxon>Acari</taxon>
        <taxon>Acariformes</taxon>
        <taxon>Trombidiformes</taxon>
        <taxon>Prostigmata</taxon>
        <taxon>Anystina</taxon>
        <taxon>Parasitengona</taxon>
        <taxon>Trombidioidea</taxon>
        <taxon>Trombidiidae</taxon>
        <taxon>Dinothrombium</taxon>
    </lineage>
</organism>
<dbReference type="OrthoDB" id="6514505at2759"/>
<evidence type="ECO:0000313" key="3">
    <source>
        <dbReference type="Proteomes" id="UP000285301"/>
    </source>
</evidence>
<dbReference type="STRING" id="1965070.A0A3S3PVF5"/>
<dbReference type="EMBL" id="NCKU01002764">
    <property type="protein sequence ID" value="RWS08837.1"/>
    <property type="molecule type" value="Genomic_DNA"/>
</dbReference>
<accession>A0A3S3PVF5</accession>
<protein>
    <submittedName>
        <fullName evidence="2">Gastric triacylglycerol lipase-like protein 2</fullName>
    </submittedName>
</protein>
<dbReference type="Gene3D" id="3.40.50.1820">
    <property type="entry name" value="alpha/beta hydrolase"/>
    <property type="match status" value="2"/>
</dbReference>
<gene>
    <name evidence="2" type="ORF">B4U79_11688</name>
</gene>
<name>A0A3S3PVF5_9ACAR</name>
<dbReference type="PANTHER" id="PTHR11005">
    <property type="entry name" value="LYSOSOMAL ACID LIPASE-RELATED"/>
    <property type="match status" value="1"/>
</dbReference>
<comment type="caution">
    <text evidence="2">The sequence shown here is derived from an EMBL/GenBank/DDBJ whole genome shotgun (WGS) entry which is preliminary data.</text>
</comment>
<dbReference type="GO" id="GO:0006629">
    <property type="term" value="P:lipid metabolic process"/>
    <property type="evidence" value="ECO:0007669"/>
    <property type="project" value="InterPro"/>
</dbReference>
<dbReference type="InterPro" id="IPR006693">
    <property type="entry name" value="AB_hydrolase_lipase"/>
</dbReference>
<feature type="domain" description="Partial AB-hydrolase lipase" evidence="1">
    <location>
        <begin position="34"/>
        <end position="89"/>
    </location>
</feature>
<dbReference type="Pfam" id="PF04083">
    <property type="entry name" value="Abhydro_lipase"/>
    <property type="match status" value="1"/>
</dbReference>
<evidence type="ECO:0000259" key="1">
    <source>
        <dbReference type="Pfam" id="PF04083"/>
    </source>
</evidence>
<dbReference type="InterPro" id="IPR029058">
    <property type="entry name" value="AB_hydrolase_fold"/>
</dbReference>
<dbReference type="AlphaFoldDB" id="A0A3S3PVF5"/>
<dbReference type="Proteomes" id="UP000285301">
    <property type="component" value="Unassembled WGS sequence"/>
</dbReference>